<evidence type="ECO:0000256" key="6">
    <source>
        <dbReference type="ARBA" id="ARBA00023295"/>
    </source>
</evidence>
<evidence type="ECO:0000256" key="4">
    <source>
        <dbReference type="ARBA" id="ARBA00022525"/>
    </source>
</evidence>
<dbReference type="InterPro" id="IPR012334">
    <property type="entry name" value="Pectin_lyas_fold"/>
</dbReference>
<dbReference type="SUPFAM" id="SSF51126">
    <property type="entry name" value="Pectin lyase-like"/>
    <property type="match status" value="2"/>
</dbReference>
<evidence type="ECO:0000256" key="5">
    <source>
        <dbReference type="ARBA" id="ARBA00022801"/>
    </source>
</evidence>
<sequence>MDASLWMAFNNVNGLSINGSSTIDGRGSDWSPENSPNTDGIHIQSVDNMLIQRTDIGAADFDFLCQTGDDCISIGDYTSNINVKDIICGPGHGISIGSLGKGGTSSKGLFTVFLILGMASFGLSGRFDVMKSSTFNVEDFGAVGDGKTDDSQAFMRAWEAVCGDNSGINHTIHTLVTPAKTFLLKPVEFNGPCKATEIEVQVT</sequence>
<dbReference type="Pfam" id="PF00295">
    <property type="entry name" value="Glyco_hydro_28"/>
    <property type="match status" value="1"/>
</dbReference>
<dbReference type="OrthoDB" id="187139at2759"/>
<keyword evidence="4" id="KW-0964">Secreted</keyword>
<dbReference type="InterPro" id="IPR011050">
    <property type="entry name" value="Pectin_lyase_fold/virulence"/>
</dbReference>
<organism evidence="10 11">
    <name type="scientific">Nelumbo nucifera</name>
    <name type="common">Sacred lotus</name>
    <dbReference type="NCBI Taxonomy" id="4432"/>
    <lineage>
        <taxon>Eukaryota</taxon>
        <taxon>Viridiplantae</taxon>
        <taxon>Streptophyta</taxon>
        <taxon>Embryophyta</taxon>
        <taxon>Tracheophyta</taxon>
        <taxon>Spermatophyta</taxon>
        <taxon>Magnoliopsida</taxon>
        <taxon>Proteales</taxon>
        <taxon>Nelumbonaceae</taxon>
        <taxon>Nelumbo</taxon>
    </lineage>
</organism>
<dbReference type="GO" id="GO:0071555">
    <property type="term" value="P:cell wall organization"/>
    <property type="evidence" value="ECO:0007669"/>
    <property type="project" value="UniProtKB-KW"/>
</dbReference>
<evidence type="ECO:0000256" key="1">
    <source>
        <dbReference type="ARBA" id="ARBA00004191"/>
    </source>
</evidence>
<dbReference type="Gene3D" id="2.160.20.10">
    <property type="entry name" value="Single-stranded right-handed beta-helix, Pectin lyase-like"/>
    <property type="match status" value="2"/>
</dbReference>
<dbReference type="Proteomes" id="UP000189703">
    <property type="component" value="Unplaced"/>
</dbReference>
<name>A0A1U8Q2R9_NELNU</name>
<reference evidence="11" key="1">
    <citation type="submission" date="2025-08" db="UniProtKB">
        <authorList>
            <consortium name="RefSeq"/>
        </authorList>
    </citation>
    <scope>IDENTIFICATION</scope>
</reference>
<dbReference type="PANTHER" id="PTHR31375">
    <property type="match status" value="1"/>
</dbReference>
<keyword evidence="6 9" id="KW-0326">Glycosidase</keyword>
<dbReference type="PROSITE" id="PS00502">
    <property type="entry name" value="POLYGALACTURONASE"/>
    <property type="match status" value="1"/>
</dbReference>
<dbReference type="KEGG" id="nnu:104595464"/>
<evidence type="ECO:0000256" key="2">
    <source>
        <dbReference type="ARBA" id="ARBA00008834"/>
    </source>
</evidence>
<comment type="similarity">
    <text evidence="2 9">Belongs to the glycosyl hydrolase 28 family.</text>
</comment>
<dbReference type="RefSeq" id="XP_019052912.1">
    <property type="nucleotide sequence ID" value="XM_019197367.1"/>
</dbReference>
<dbReference type="GeneID" id="104595464"/>
<dbReference type="AlphaFoldDB" id="A0A1U8Q2R9"/>
<gene>
    <name evidence="11" type="primary">LOC104595464</name>
</gene>
<proteinExistence type="inferred from homology"/>
<comment type="subcellular location">
    <subcellularLocation>
        <location evidence="1">Secreted</location>
        <location evidence="1">Cell wall</location>
    </subcellularLocation>
</comment>
<feature type="active site" evidence="8">
    <location>
        <position position="92"/>
    </location>
</feature>
<keyword evidence="7" id="KW-0961">Cell wall biogenesis/degradation</keyword>
<dbReference type="InParanoid" id="A0A1U8Q2R9"/>
<dbReference type="GO" id="GO:0005975">
    <property type="term" value="P:carbohydrate metabolic process"/>
    <property type="evidence" value="ECO:0007669"/>
    <property type="project" value="InterPro"/>
</dbReference>
<keyword evidence="10" id="KW-1185">Reference proteome</keyword>
<evidence type="ECO:0000256" key="3">
    <source>
        <dbReference type="ARBA" id="ARBA00022512"/>
    </source>
</evidence>
<evidence type="ECO:0000313" key="10">
    <source>
        <dbReference type="Proteomes" id="UP000189703"/>
    </source>
</evidence>
<dbReference type="GO" id="GO:0004650">
    <property type="term" value="F:polygalacturonase activity"/>
    <property type="evidence" value="ECO:0007669"/>
    <property type="project" value="InterPro"/>
</dbReference>
<dbReference type="InterPro" id="IPR000743">
    <property type="entry name" value="Glyco_hydro_28"/>
</dbReference>
<evidence type="ECO:0000256" key="9">
    <source>
        <dbReference type="RuleBase" id="RU361169"/>
    </source>
</evidence>
<keyword evidence="3" id="KW-0134">Cell wall</keyword>
<accession>A0A1U8Q2R9</accession>
<evidence type="ECO:0000256" key="8">
    <source>
        <dbReference type="PROSITE-ProRule" id="PRU10052"/>
    </source>
</evidence>
<evidence type="ECO:0000256" key="7">
    <source>
        <dbReference type="ARBA" id="ARBA00023316"/>
    </source>
</evidence>
<keyword evidence="5 9" id="KW-0378">Hydrolase</keyword>
<evidence type="ECO:0000313" key="11">
    <source>
        <dbReference type="RefSeq" id="XP_019052912.1"/>
    </source>
</evidence>
<protein>
    <submittedName>
        <fullName evidence="11">Probable polygalacturonase At3g15720</fullName>
    </submittedName>
</protein>